<keyword evidence="2" id="KW-1185">Reference proteome</keyword>
<dbReference type="EMBL" id="BLLK01000019">
    <property type="protein sequence ID" value="GFH43787.1"/>
    <property type="molecule type" value="Genomic_DNA"/>
</dbReference>
<evidence type="ECO:0000313" key="2">
    <source>
        <dbReference type="Proteomes" id="UP001054902"/>
    </source>
</evidence>
<dbReference type="Pfam" id="PF13306">
    <property type="entry name" value="LRR_5"/>
    <property type="match status" value="1"/>
</dbReference>
<accession>A0AAD3GY88</accession>
<dbReference type="Proteomes" id="UP001054902">
    <property type="component" value="Unassembled WGS sequence"/>
</dbReference>
<dbReference type="Gene3D" id="3.80.10.10">
    <property type="entry name" value="Ribonuclease Inhibitor"/>
    <property type="match status" value="1"/>
</dbReference>
<protein>
    <recommendedName>
        <fullName evidence="3">Leucine rich repeats-containing protein</fullName>
    </recommendedName>
</protein>
<gene>
    <name evidence="1" type="ORF">CTEN210_00260</name>
</gene>
<evidence type="ECO:0000313" key="1">
    <source>
        <dbReference type="EMBL" id="GFH43787.1"/>
    </source>
</evidence>
<comment type="caution">
    <text evidence="1">The sequence shown here is derived from an EMBL/GenBank/DDBJ whole genome shotgun (WGS) entry which is preliminary data.</text>
</comment>
<proteinExistence type="predicted"/>
<name>A0AAD3GY88_9STRA</name>
<sequence>MRVATVDGLVTLFYDGSEELWNPILEFTFLITGGSINLEHNSEERAADLEAMNVPDSCKRYYRERQSWQQIIIVEGVTVIPERTFCYCFNIQRVIFANTVIRIEKCAFAICQDLVFIKWSMSLQYIGPLAFEACNLSSVFIPPTCQEICREAFNCCNNLSILHVPRQTALGENVFRYTALVEASPFDAVNDDTNQWLKNMNNDEAFSLHRACSSFQPLKEVIHTILQEKGLKAFREENSAGITPSRYLQENPYTNLTEKEIIHDYLMKMIGEVE</sequence>
<organism evidence="1 2">
    <name type="scientific">Chaetoceros tenuissimus</name>
    <dbReference type="NCBI Taxonomy" id="426638"/>
    <lineage>
        <taxon>Eukaryota</taxon>
        <taxon>Sar</taxon>
        <taxon>Stramenopiles</taxon>
        <taxon>Ochrophyta</taxon>
        <taxon>Bacillariophyta</taxon>
        <taxon>Coscinodiscophyceae</taxon>
        <taxon>Chaetocerotophycidae</taxon>
        <taxon>Chaetocerotales</taxon>
        <taxon>Chaetocerotaceae</taxon>
        <taxon>Chaetoceros</taxon>
    </lineage>
</organism>
<evidence type="ECO:0008006" key="3">
    <source>
        <dbReference type="Google" id="ProtNLM"/>
    </source>
</evidence>
<dbReference type="InterPro" id="IPR032675">
    <property type="entry name" value="LRR_dom_sf"/>
</dbReference>
<dbReference type="AlphaFoldDB" id="A0AAD3GY88"/>
<reference evidence="1 2" key="1">
    <citation type="journal article" date="2021" name="Sci. Rep.">
        <title>The genome of the diatom Chaetoceros tenuissimus carries an ancient integrated fragment of an extant virus.</title>
        <authorList>
            <person name="Hongo Y."/>
            <person name="Kimura K."/>
            <person name="Takaki Y."/>
            <person name="Yoshida Y."/>
            <person name="Baba S."/>
            <person name="Kobayashi G."/>
            <person name="Nagasaki K."/>
            <person name="Hano T."/>
            <person name="Tomaru Y."/>
        </authorList>
    </citation>
    <scope>NUCLEOTIDE SEQUENCE [LARGE SCALE GENOMIC DNA]</scope>
    <source>
        <strain evidence="1 2">NIES-3715</strain>
    </source>
</reference>
<dbReference type="InterPro" id="IPR026906">
    <property type="entry name" value="LRR_5"/>
</dbReference>